<organism evidence="1 2">
    <name type="scientific">Elysia marginata</name>
    <dbReference type="NCBI Taxonomy" id="1093978"/>
    <lineage>
        <taxon>Eukaryota</taxon>
        <taxon>Metazoa</taxon>
        <taxon>Spiralia</taxon>
        <taxon>Lophotrochozoa</taxon>
        <taxon>Mollusca</taxon>
        <taxon>Gastropoda</taxon>
        <taxon>Heterobranchia</taxon>
        <taxon>Euthyneura</taxon>
        <taxon>Panpulmonata</taxon>
        <taxon>Sacoglossa</taxon>
        <taxon>Placobranchoidea</taxon>
        <taxon>Plakobranchidae</taxon>
        <taxon>Elysia</taxon>
    </lineage>
</organism>
<comment type="caution">
    <text evidence="1">The sequence shown here is derived from an EMBL/GenBank/DDBJ whole genome shotgun (WGS) entry which is preliminary data.</text>
</comment>
<accession>A0AAV4GUW4</accession>
<dbReference type="Proteomes" id="UP000762676">
    <property type="component" value="Unassembled WGS sequence"/>
</dbReference>
<proteinExistence type="predicted"/>
<protein>
    <submittedName>
        <fullName evidence="1">Uncharacterized protein</fullName>
    </submittedName>
</protein>
<dbReference type="AlphaFoldDB" id="A0AAV4GUW4"/>
<sequence>MGYHRRKKNTRTRHTIKHHQNTFSSFQSQTISKSTRPAHIACFFSWRSNDIDYNVFGSDSNDIDYNGVGSDSNNIDYNGVASDCNDIDYNGVGSDSNDIDYNGVASDDNIIP</sequence>
<gene>
    <name evidence="1" type="ORF">ElyMa_006130800</name>
</gene>
<reference evidence="1 2" key="1">
    <citation type="journal article" date="2021" name="Elife">
        <title>Chloroplast acquisition without the gene transfer in kleptoplastic sea slugs, Plakobranchus ocellatus.</title>
        <authorList>
            <person name="Maeda T."/>
            <person name="Takahashi S."/>
            <person name="Yoshida T."/>
            <person name="Shimamura S."/>
            <person name="Takaki Y."/>
            <person name="Nagai Y."/>
            <person name="Toyoda A."/>
            <person name="Suzuki Y."/>
            <person name="Arimoto A."/>
            <person name="Ishii H."/>
            <person name="Satoh N."/>
            <person name="Nishiyama T."/>
            <person name="Hasebe M."/>
            <person name="Maruyama T."/>
            <person name="Minagawa J."/>
            <person name="Obokata J."/>
            <person name="Shigenobu S."/>
        </authorList>
    </citation>
    <scope>NUCLEOTIDE SEQUENCE [LARGE SCALE GENOMIC DNA]</scope>
</reference>
<keyword evidence="2" id="KW-1185">Reference proteome</keyword>
<evidence type="ECO:0000313" key="1">
    <source>
        <dbReference type="EMBL" id="GFR89678.1"/>
    </source>
</evidence>
<name>A0AAV4GUW4_9GAST</name>
<evidence type="ECO:0000313" key="2">
    <source>
        <dbReference type="Proteomes" id="UP000762676"/>
    </source>
</evidence>
<dbReference type="EMBL" id="BMAT01012316">
    <property type="protein sequence ID" value="GFR89678.1"/>
    <property type="molecule type" value="Genomic_DNA"/>
</dbReference>